<reference evidence="2" key="1">
    <citation type="submission" date="2020-04" db="EMBL/GenBank/DDBJ databases">
        <authorList>
            <person name="Chiriac C."/>
            <person name="Salcher M."/>
            <person name="Ghai R."/>
            <person name="Kavagutti S V."/>
        </authorList>
    </citation>
    <scope>NUCLEOTIDE SEQUENCE</scope>
</reference>
<feature type="region of interest" description="Disordered" evidence="1">
    <location>
        <begin position="1"/>
        <end position="59"/>
    </location>
</feature>
<sequence>MFRHRRLSSTSIFGMTVNKKTQTKKTAEKKVATKKAAPKKAAAKKSPAKKASSKKDVYENEDNSFIDREKIAELVSSFEDVVDREKLDSSVQQASAIVKETAQSIDKKISFFKKIFGGRLK</sequence>
<organism evidence="2">
    <name type="scientific">uncultured Caudovirales phage</name>
    <dbReference type="NCBI Taxonomy" id="2100421"/>
    <lineage>
        <taxon>Viruses</taxon>
        <taxon>Duplodnaviria</taxon>
        <taxon>Heunggongvirae</taxon>
        <taxon>Uroviricota</taxon>
        <taxon>Caudoviricetes</taxon>
        <taxon>Peduoviridae</taxon>
        <taxon>Maltschvirus</taxon>
        <taxon>Maltschvirus maltsch</taxon>
    </lineage>
</organism>
<proteinExistence type="predicted"/>
<protein>
    <submittedName>
        <fullName evidence="2">Uncharacterized protein</fullName>
    </submittedName>
</protein>
<feature type="compositionally biased region" description="Basic residues" evidence="1">
    <location>
        <begin position="32"/>
        <end position="52"/>
    </location>
</feature>
<gene>
    <name evidence="2" type="ORF">UFOVP658_96</name>
</gene>
<dbReference type="EMBL" id="LR796639">
    <property type="protein sequence ID" value="CAB4156656.1"/>
    <property type="molecule type" value="Genomic_DNA"/>
</dbReference>
<evidence type="ECO:0000256" key="1">
    <source>
        <dbReference type="SAM" id="MobiDB-lite"/>
    </source>
</evidence>
<evidence type="ECO:0000313" key="2">
    <source>
        <dbReference type="EMBL" id="CAB4156656.1"/>
    </source>
</evidence>
<accession>A0A6J5NFQ8</accession>
<name>A0A6J5NFQ8_9CAUD</name>